<dbReference type="InterPro" id="IPR003439">
    <property type="entry name" value="ABC_transporter-like_ATP-bd"/>
</dbReference>
<dbReference type="PANTHER" id="PTHR42781">
    <property type="entry name" value="SPERMIDINE/PUTRESCINE IMPORT ATP-BINDING PROTEIN POTA"/>
    <property type="match status" value="1"/>
</dbReference>
<dbReference type="Pfam" id="PF03459">
    <property type="entry name" value="TOBE"/>
    <property type="match status" value="1"/>
</dbReference>
<accession>A0A1I0VM51</accession>
<dbReference type="Proteomes" id="UP000199113">
    <property type="component" value="Unassembled WGS sequence"/>
</dbReference>
<dbReference type="InterPro" id="IPR050093">
    <property type="entry name" value="ABC_SmlMolc_Importer"/>
</dbReference>
<reference evidence="8 11" key="2">
    <citation type="submission" date="2017-12" db="EMBL/GenBank/DDBJ databases">
        <title>Pharmacopeia of the Arctic Ocean.</title>
        <authorList>
            <person name="Collins E."/>
            <person name="Ducluzeau A.-L."/>
        </authorList>
    </citation>
    <scope>NUCLEOTIDE SEQUENCE [LARGE SCALE GENOMIC DNA]</scope>
    <source>
        <strain evidence="8 11">DSM 23325</strain>
    </source>
</reference>
<evidence type="ECO:0000256" key="5">
    <source>
        <dbReference type="PROSITE-ProRule" id="PRU01213"/>
    </source>
</evidence>
<dbReference type="GO" id="GO:0015689">
    <property type="term" value="P:molybdate ion transport"/>
    <property type="evidence" value="ECO:0007669"/>
    <property type="project" value="InterPro"/>
</dbReference>
<evidence type="ECO:0000313" key="10">
    <source>
        <dbReference type="Proteomes" id="UP000199113"/>
    </source>
</evidence>
<organism evidence="9 10">
    <name type="scientific">Nocardioides alpinus</name>
    <dbReference type="NCBI Taxonomy" id="748909"/>
    <lineage>
        <taxon>Bacteria</taxon>
        <taxon>Bacillati</taxon>
        <taxon>Actinomycetota</taxon>
        <taxon>Actinomycetes</taxon>
        <taxon>Propionibacteriales</taxon>
        <taxon>Nocardioidaceae</taxon>
        <taxon>Nocardioides</taxon>
    </lineage>
</organism>
<dbReference type="EMBL" id="FOKC01000001">
    <property type="protein sequence ID" value="SFA77077.1"/>
    <property type="molecule type" value="Genomic_DNA"/>
</dbReference>
<evidence type="ECO:0000259" key="6">
    <source>
        <dbReference type="PROSITE" id="PS50893"/>
    </source>
</evidence>
<dbReference type="PROSITE" id="PS00211">
    <property type="entry name" value="ABC_TRANSPORTER_1"/>
    <property type="match status" value="2"/>
</dbReference>
<dbReference type="PROSITE" id="PS50893">
    <property type="entry name" value="ABC_TRANSPORTER_2"/>
    <property type="match status" value="1"/>
</dbReference>
<dbReference type="InterPro" id="IPR003593">
    <property type="entry name" value="AAA+_ATPase"/>
</dbReference>
<evidence type="ECO:0000256" key="4">
    <source>
        <dbReference type="ARBA" id="ARBA00022840"/>
    </source>
</evidence>
<reference evidence="9" key="1">
    <citation type="submission" date="2016-10" db="EMBL/GenBank/DDBJ databases">
        <authorList>
            <person name="de Groot N.N."/>
        </authorList>
    </citation>
    <scope>NUCLEOTIDE SEQUENCE [LARGE SCALE GENOMIC DNA]</scope>
    <source>
        <strain evidence="9">CGMCC 1.10697</strain>
    </source>
</reference>
<dbReference type="GO" id="GO:0005524">
    <property type="term" value="F:ATP binding"/>
    <property type="evidence" value="ECO:0007669"/>
    <property type="project" value="UniProtKB-KW"/>
</dbReference>
<dbReference type="EMBL" id="PJBV01000035">
    <property type="protein sequence ID" value="PKH38024.1"/>
    <property type="molecule type" value="Genomic_DNA"/>
</dbReference>
<dbReference type="SUPFAM" id="SSF52540">
    <property type="entry name" value="P-loop containing nucleoside triphosphate hydrolases"/>
    <property type="match status" value="1"/>
</dbReference>
<dbReference type="InterPro" id="IPR017871">
    <property type="entry name" value="ABC_transporter-like_CS"/>
</dbReference>
<keyword evidence="1" id="KW-0813">Transport</keyword>
<dbReference type="Gene3D" id="3.40.50.300">
    <property type="entry name" value="P-loop containing nucleotide triphosphate hydrolases"/>
    <property type="match status" value="1"/>
</dbReference>
<proteinExistence type="predicted"/>
<dbReference type="InterPro" id="IPR005116">
    <property type="entry name" value="Transp-assoc_OB_typ1"/>
</dbReference>
<evidence type="ECO:0000313" key="11">
    <source>
        <dbReference type="Proteomes" id="UP000233565"/>
    </source>
</evidence>
<name>A0A1I0VM51_9ACTN</name>
<dbReference type="Gene3D" id="2.40.50.100">
    <property type="match status" value="1"/>
</dbReference>
<evidence type="ECO:0000313" key="8">
    <source>
        <dbReference type="EMBL" id="PKH38024.1"/>
    </source>
</evidence>
<dbReference type="InterPro" id="IPR027417">
    <property type="entry name" value="P-loop_NTPase"/>
</dbReference>
<evidence type="ECO:0000313" key="9">
    <source>
        <dbReference type="EMBL" id="SFA77077.1"/>
    </source>
</evidence>
<keyword evidence="3" id="KW-0547">Nucleotide-binding</keyword>
<dbReference type="PROSITE" id="PS51866">
    <property type="entry name" value="MOP"/>
    <property type="match status" value="1"/>
</dbReference>
<dbReference type="Proteomes" id="UP000233565">
    <property type="component" value="Unassembled WGS sequence"/>
</dbReference>
<evidence type="ECO:0000256" key="1">
    <source>
        <dbReference type="ARBA" id="ARBA00022448"/>
    </source>
</evidence>
<dbReference type="GO" id="GO:0016887">
    <property type="term" value="F:ATP hydrolysis activity"/>
    <property type="evidence" value="ECO:0007669"/>
    <property type="project" value="InterPro"/>
</dbReference>
<dbReference type="InterPro" id="IPR008995">
    <property type="entry name" value="Mo/tungstate-bd_C_term_dom"/>
</dbReference>
<dbReference type="InterPro" id="IPR004606">
    <property type="entry name" value="Mop_domain"/>
</dbReference>
<keyword evidence="4 9" id="KW-0067">ATP-binding</keyword>
<evidence type="ECO:0000256" key="3">
    <source>
        <dbReference type="ARBA" id="ARBA00022741"/>
    </source>
</evidence>
<dbReference type="SUPFAM" id="SSF50331">
    <property type="entry name" value="MOP-like"/>
    <property type="match status" value="1"/>
</dbReference>
<sequence length="319" mass="33930">MRVEVDIPGRVSADLEAAAGEVVVVIGPNGAGKSTLLRAIAGLEPGRVRVGDDDWTDLEVPRRRVGYVFQDQSLFPHLSALDNVAFGPRARGRHRREAEDLALGWLRRFGIAELAHRKPRELSGGQAQRVAIARALATDPDVLLLDEPFTGLDVSVQVALRIELGQHLRDFPGIALLVTHDAIDALTLADRVLVLDEGRVAQVGPPAEVAAEPRTPHVARLVGLNLVADGEDLIAFTPDAVTVSLAEPEGSSRLRWHGPIATLAPHGDAVRLLVHASPDLLADLTPAAATELALVPGREVWLSAKATAVSRYGAAATGR</sequence>
<gene>
    <name evidence="8" type="ORF">CXG46_17890</name>
    <name evidence="9" type="ORF">SAMN05192575_101296</name>
</gene>
<dbReference type="OrthoDB" id="3180400at2"/>
<evidence type="ECO:0000259" key="7">
    <source>
        <dbReference type="PROSITE" id="PS51866"/>
    </source>
</evidence>
<dbReference type="AlphaFoldDB" id="A0A1I0VM51"/>
<protein>
    <submittedName>
        <fullName evidence="8">ABC transporter ATP-binding protein</fullName>
    </submittedName>
    <submittedName>
        <fullName evidence="9">Molybdate transport system ATP-binding protein</fullName>
    </submittedName>
</protein>
<dbReference type="Pfam" id="PF00005">
    <property type="entry name" value="ABC_tran"/>
    <property type="match status" value="1"/>
</dbReference>
<evidence type="ECO:0000256" key="2">
    <source>
        <dbReference type="ARBA" id="ARBA00022505"/>
    </source>
</evidence>
<dbReference type="STRING" id="748909.SAMN05192575_101296"/>
<dbReference type="PANTHER" id="PTHR42781:SF4">
    <property type="entry name" value="SPERMIDINE_PUTRESCINE IMPORT ATP-BINDING PROTEIN POTA"/>
    <property type="match status" value="1"/>
</dbReference>
<feature type="domain" description="ABC transporter" evidence="6">
    <location>
        <begin position="1"/>
        <end position="222"/>
    </location>
</feature>
<dbReference type="SMART" id="SM00382">
    <property type="entry name" value="AAA"/>
    <property type="match status" value="1"/>
</dbReference>
<feature type="domain" description="Mop" evidence="7">
    <location>
        <begin position="249"/>
        <end position="313"/>
    </location>
</feature>
<keyword evidence="2 5" id="KW-0500">Molybdenum</keyword>
<keyword evidence="11" id="KW-1185">Reference proteome</keyword>